<evidence type="ECO:0000256" key="26">
    <source>
        <dbReference type="ARBA" id="ARBA00048891"/>
    </source>
</evidence>
<evidence type="ECO:0000313" key="31">
    <source>
        <dbReference type="Proteomes" id="UP000034982"/>
    </source>
</evidence>
<dbReference type="CDD" id="cd06188">
    <property type="entry name" value="NADH_quinone_reductase"/>
    <property type="match status" value="1"/>
</dbReference>
<dbReference type="GO" id="GO:0005886">
    <property type="term" value="C:plasma membrane"/>
    <property type="evidence" value="ECO:0007669"/>
    <property type="project" value="UniProtKB-SubCell"/>
</dbReference>
<dbReference type="InterPro" id="IPR036010">
    <property type="entry name" value="2Fe-2S_ferredoxin-like_sf"/>
</dbReference>
<keyword evidence="10" id="KW-0997">Cell inner membrane</keyword>
<evidence type="ECO:0000256" key="5">
    <source>
        <dbReference type="ARBA" id="ARBA00011309"/>
    </source>
</evidence>
<accession>W2CNC9</accession>
<gene>
    <name evidence="27" type="primary">nqrF</name>
    <name evidence="30" type="ORF">T230_06320</name>
</gene>
<evidence type="ECO:0000256" key="22">
    <source>
        <dbReference type="ARBA" id="ARBA00023136"/>
    </source>
</evidence>
<evidence type="ECO:0000256" key="16">
    <source>
        <dbReference type="ARBA" id="ARBA00023004"/>
    </source>
</evidence>
<feature type="domain" description="FAD-binding FR-type" evidence="29">
    <location>
        <begin position="136"/>
        <end position="286"/>
    </location>
</feature>
<dbReference type="SUPFAM" id="SSF63380">
    <property type="entry name" value="Riboflavin synthase domain-like"/>
    <property type="match status" value="1"/>
</dbReference>
<evidence type="ECO:0000256" key="17">
    <source>
        <dbReference type="ARBA" id="ARBA00023014"/>
    </source>
</evidence>
<keyword evidence="13 27" id="KW-0479">Metal-binding</keyword>
<evidence type="ECO:0000256" key="7">
    <source>
        <dbReference type="ARBA" id="ARBA00019729"/>
    </source>
</evidence>
<evidence type="ECO:0000256" key="9">
    <source>
        <dbReference type="ARBA" id="ARBA00022475"/>
    </source>
</evidence>
<keyword evidence="8 27" id="KW-0813">Transport</keyword>
<evidence type="ECO:0000256" key="3">
    <source>
        <dbReference type="ARBA" id="ARBA00004533"/>
    </source>
</evidence>
<name>W2CNC9_9BACT</name>
<evidence type="ECO:0000259" key="29">
    <source>
        <dbReference type="PROSITE" id="PS51384"/>
    </source>
</evidence>
<dbReference type="InterPro" id="IPR012675">
    <property type="entry name" value="Beta-grasp_dom_sf"/>
</dbReference>
<dbReference type="InterPro" id="IPR008333">
    <property type="entry name" value="Cbr1-like_FAD-bd_dom"/>
</dbReference>
<dbReference type="Gene3D" id="3.40.50.80">
    <property type="entry name" value="Nucleotide-binding domain of ferredoxin-NADP reductase (FNR) module"/>
    <property type="match status" value="1"/>
</dbReference>
<dbReference type="PANTHER" id="PTHR43644">
    <property type="entry name" value="NA(+)-TRANSLOCATING NADH-QUINONE REDUCTASE SUBUNIT"/>
    <property type="match status" value="1"/>
</dbReference>
<dbReference type="InterPro" id="IPR010205">
    <property type="entry name" value="NqrF"/>
</dbReference>
<keyword evidence="22 27" id="KW-0472">Membrane</keyword>
<evidence type="ECO:0000259" key="28">
    <source>
        <dbReference type="PROSITE" id="PS51085"/>
    </source>
</evidence>
<comment type="cofactor">
    <cofactor evidence="1 27">
        <name>FAD</name>
        <dbReference type="ChEBI" id="CHEBI:57692"/>
    </cofactor>
</comment>
<dbReference type="Pfam" id="PF00111">
    <property type="entry name" value="Fer2"/>
    <property type="match status" value="1"/>
</dbReference>
<dbReference type="AlphaFoldDB" id="W2CNC9"/>
<dbReference type="InterPro" id="IPR001709">
    <property type="entry name" value="Flavoprot_Pyr_Nucl_cyt_Rdtase"/>
</dbReference>
<comment type="similarity">
    <text evidence="4 27">Belongs to the NqrF family.</text>
</comment>
<evidence type="ECO:0000256" key="21">
    <source>
        <dbReference type="ARBA" id="ARBA00023075"/>
    </source>
</evidence>
<keyword evidence="23 27" id="KW-0739">Sodium transport</keyword>
<dbReference type="InterPro" id="IPR017938">
    <property type="entry name" value="Riboflavin_synthase-like_b-brl"/>
</dbReference>
<reference evidence="30 31" key="1">
    <citation type="submission" date="2013-11" db="EMBL/GenBank/DDBJ databases">
        <title>Single cell genomics of uncultured Tannerella BU063 (oral taxon 286).</title>
        <authorList>
            <person name="Beall C.J."/>
            <person name="Campbell A.G."/>
            <person name="Griffen A.L."/>
            <person name="Podar M."/>
            <person name="Leys E.J."/>
        </authorList>
    </citation>
    <scope>NUCLEOTIDE SEQUENCE [LARGE SCALE GENOMIC DNA]</scope>
    <source>
        <strain evidence="30">Cell 1/3</strain>
    </source>
</reference>
<dbReference type="PATRIC" id="fig|1411022.3.peg.559"/>
<feature type="binding site" evidence="27">
    <location>
        <position position="76"/>
    </location>
    <ligand>
        <name>[2Fe-2S] cluster</name>
        <dbReference type="ChEBI" id="CHEBI:190135"/>
    </ligand>
</feature>
<keyword evidence="21 27" id="KW-0830">Ubiquinone</keyword>
<dbReference type="GO" id="GO:0051537">
    <property type="term" value="F:2 iron, 2 sulfur cluster binding"/>
    <property type="evidence" value="ECO:0007669"/>
    <property type="project" value="UniProtKB-KW"/>
</dbReference>
<evidence type="ECO:0000256" key="2">
    <source>
        <dbReference type="ARBA" id="ARBA00002972"/>
    </source>
</evidence>
<evidence type="ECO:0000256" key="4">
    <source>
        <dbReference type="ARBA" id="ARBA00005570"/>
    </source>
</evidence>
<evidence type="ECO:0000256" key="24">
    <source>
        <dbReference type="ARBA" id="ARBA00030032"/>
    </source>
</evidence>
<dbReference type="PROSITE" id="PS51384">
    <property type="entry name" value="FAD_FR"/>
    <property type="match status" value="1"/>
</dbReference>
<evidence type="ECO:0000256" key="20">
    <source>
        <dbReference type="ARBA" id="ARBA00023065"/>
    </source>
</evidence>
<keyword evidence="19 27" id="KW-0915">Sodium</keyword>
<dbReference type="GO" id="GO:0016655">
    <property type="term" value="F:oxidoreductase activity, acting on NAD(P)H, quinone or similar compound as acceptor"/>
    <property type="evidence" value="ECO:0007669"/>
    <property type="project" value="InterPro"/>
</dbReference>
<evidence type="ECO:0000256" key="8">
    <source>
        <dbReference type="ARBA" id="ARBA00022448"/>
    </source>
</evidence>
<organism evidence="30 31">
    <name type="scientific">Tannerella sp. oral taxon BU063 isolate Cell 1/3</name>
    <dbReference type="NCBI Taxonomy" id="1411022"/>
    <lineage>
        <taxon>Bacteria</taxon>
        <taxon>Pseudomonadati</taxon>
        <taxon>Bacteroidota</taxon>
        <taxon>Bacteroidia</taxon>
        <taxon>Bacteroidales</taxon>
        <taxon>Tannerellaceae</taxon>
        <taxon>Tannerella</taxon>
    </lineage>
</organism>
<evidence type="ECO:0000256" key="12">
    <source>
        <dbReference type="ARBA" id="ARBA00022714"/>
    </source>
</evidence>
<feature type="binding site" evidence="27">
    <location>
        <position position="117"/>
    </location>
    <ligand>
        <name>[2Fe-2S] cluster</name>
        <dbReference type="ChEBI" id="CHEBI:190135"/>
    </ligand>
</feature>
<evidence type="ECO:0000256" key="15">
    <source>
        <dbReference type="ARBA" id="ARBA00022967"/>
    </source>
</evidence>
<dbReference type="PIRSF" id="PIRSF000044">
    <property type="entry name" value="Cis_Diol_DH_RD"/>
    <property type="match status" value="1"/>
</dbReference>
<dbReference type="CDD" id="cd00207">
    <property type="entry name" value="fer2"/>
    <property type="match status" value="1"/>
</dbReference>
<feature type="domain" description="2Fe-2S ferredoxin-type" evidence="28">
    <location>
        <begin position="41"/>
        <end position="133"/>
    </location>
</feature>
<evidence type="ECO:0000313" key="30">
    <source>
        <dbReference type="EMBL" id="ETK08734.1"/>
    </source>
</evidence>
<keyword evidence="17 27" id="KW-0411">Iron-sulfur</keyword>
<evidence type="ECO:0000256" key="23">
    <source>
        <dbReference type="ARBA" id="ARBA00023201"/>
    </source>
</evidence>
<feature type="binding site" evidence="27">
    <location>
        <position position="85"/>
    </location>
    <ligand>
        <name>[2Fe-2S] cluster</name>
        <dbReference type="ChEBI" id="CHEBI:190135"/>
    </ligand>
</feature>
<keyword evidence="27" id="KW-1133">Transmembrane helix</keyword>
<keyword evidence="18 27" id="KW-0520">NAD</keyword>
<feature type="transmembrane region" description="Helical" evidence="27">
    <location>
        <begin position="12"/>
        <end position="32"/>
    </location>
</feature>
<evidence type="ECO:0000256" key="11">
    <source>
        <dbReference type="ARBA" id="ARBA00022630"/>
    </source>
</evidence>
<evidence type="ECO:0000256" key="13">
    <source>
        <dbReference type="ARBA" id="ARBA00022723"/>
    </source>
</evidence>
<evidence type="ECO:0000256" key="19">
    <source>
        <dbReference type="ARBA" id="ARBA00023053"/>
    </source>
</evidence>
<dbReference type="Pfam" id="PF00970">
    <property type="entry name" value="FAD_binding_6"/>
    <property type="match status" value="1"/>
</dbReference>
<dbReference type="NCBIfam" id="TIGR01941">
    <property type="entry name" value="nqrF"/>
    <property type="match status" value="1"/>
</dbReference>
<evidence type="ECO:0000256" key="14">
    <source>
        <dbReference type="ARBA" id="ARBA00022827"/>
    </source>
</evidence>
<comment type="function">
    <text evidence="2 27">NQR complex catalyzes the reduction of ubiquinone-1 to ubiquinol by two successive reactions, coupled with the transport of Na(+) ions from the cytoplasm to the periplasm. The first step is catalyzed by NqrF, which accepts electrons from NADH and reduces ubiquinone-1 to ubisemiquinone by a one-electron transfer pathway.</text>
</comment>
<dbReference type="InterPro" id="IPR039261">
    <property type="entry name" value="FNR_nucleotide-bd"/>
</dbReference>
<dbReference type="PROSITE" id="PS51085">
    <property type="entry name" value="2FE2S_FER_2"/>
    <property type="match status" value="1"/>
</dbReference>
<dbReference type="InterPro" id="IPR001041">
    <property type="entry name" value="2Fe-2S_ferredoxin-type"/>
</dbReference>
<comment type="caution">
    <text evidence="30">The sequence shown here is derived from an EMBL/GenBank/DDBJ whole genome shotgun (WGS) entry which is preliminary data.</text>
</comment>
<dbReference type="Gene3D" id="2.40.30.10">
    <property type="entry name" value="Translation factors"/>
    <property type="match status" value="1"/>
</dbReference>
<keyword evidence="15 27" id="KW-1278">Translocase</keyword>
<evidence type="ECO:0000256" key="27">
    <source>
        <dbReference type="HAMAP-Rule" id="MF_00430"/>
    </source>
</evidence>
<dbReference type="PANTHER" id="PTHR43644:SF1">
    <property type="entry name" value="NAD(P)H-FLAVIN REDUCTASE"/>
    <property type="match status" value="1"/>
</dbReference>
<dbReference type="InterPro" id="IPR017927">
    <property type="entry name" value="FAD-bd_FR_type"/>
</dbReference>
<comment type="cofactor">
    <cofactor evidence="27">
        <name>[2Fe-2S] cluster</name>
        <dbReference type="ChEBI" id="CHEBI:190135"/>
    </cofactor>
    <text evidence="27">Binds 1 [2Fe-2S] cluster.</text>
</comment>
<dbReference type="GO" id="GO:0006814">
    <property type="term" value="P:sodium ion transport"/>
    <property type="evidence" value="ECO:0007669"/>
    <property type="project" value="UniProtKB-UniRule"/>
</dbReference>
<evidence type="ECO:0000256" key="25">
    <source>
        <dbReference type="ARBA" id="ARBA00030787"/>
    </source>
</evidence>
<dbReference type="InterPro" id="IPR001433">
    <property type="entry name" value="OxRdtase_FAD/NAD-bd"/>
</dbReference>
<keyword evidence="14 27" id="KW-0274">FAD</keyword>
<dbReference type="EMBL" id="AYYE01000895">
    <property type="protein sequence ID" value="ETK08734.1"/>
    <property type="molecule type" value="Genomic_DNA"/>
</dbReference>
<keyword evidence="9 27" id="KW-1003">Cell membrane</keyword>
<evidence type="ECO:0000256" key="18">
    <source>
        <dbReference type="ARBA" id="ARBA00023027"/>
    </source>
</evidence>
<keyword evidence="27" id="KW-0812">Transmembrane</keyword>
<keyword evidence="11 27" id="KW-0285">Flavoprotein</keyword>
<comment type="subcellular location">
    <subcellularLocation>
        <location evidence="3">Cell inner membrane</location>
    </subcellularLocation>
    <subcellularLocation>
        <location evidence="27">Cell membrane</location>
        <topology evidence="27">Single-pass membrane protein</topology>
    </subcellularLocation>
</comment>
<dbReference type="GO" id="GO:0009055">
    <property type="term" value="F:electron transfer activity"/>
    <property type="evidence" value="ECO:0007669"/>
    <property type="project" value="UniProtKB-UniRule"/>
</dbReference>
<dbReference type="Pfam" id="PF00175">
    <property type="entry name" value="NAD_binding_1"/>
    <property type="match status" value="1"/>
</dbReference>
<sequence length="429" mass="47312">MMVLLEISGLTIGASVAVFLIIVLLLVVLLLVAKAKLMPSGNVKLTVNGEKEIETPIGGTLLGALQSGNIFLSSACGGGGKCGQCRAQVIEGGGDILPTEKVFFSRKQMKDHWRLACQTKVRNDMTVQVPDEVFGVKEYECTVVSNKNVATFIKEFIVALPPGEHMDFIPGSYAQINIPKFSMDYNVDIDKDSIGAEYLPAWEKFGLFTLKCRNDEETIRAYSMANYPAEGDRFMLTVRIATPPFKPKPQVGFMDVMPGIASSYIFTLKPGDKVKMSGPYGDFHPIFNSKNEMIWIGGGAGMAPLRAQIMHMTKTLHTRDRKMSYFYGARALNEVFYLDDFLAIEKEYPNFSFHLALDRPDPAADAAGVKYTAGFVHNVLHDTYLKDHDAPEDIEYYMCGPGPMSKAVEGMLDSLGVPPENLMFDNFGG</sequence>
<keyword evidence="16 27" id="KW-0408">Iron</keyword>
<evidence type="ECO:0000256" key="10">
    <source>
        <dbReference type="ARBA" id="ARBA00022519"/>
    </source>
</evidence>
<evidence type="ECO:0000256" key="6">
    <source>
        <dbReference type="ARBA" id="ARBA00013099"/>
    </source>
</evidence>
<comment type="subunit">
    <text evidence="5 27">Composed of six subunits; NqrA, NqrB, NqrC, NqrD, NqrE and NqrF.</text>
</comment>
<proteinExistence type="inferred from homology"/>
<dbReference type="Proteomes" id="UP000034982">
    <property type="component" value="Unassembled WGS sequence"/>
</dbReference>
<keyword evidence="12 27" id="KW-0001">2Fe-2S</keyword>
<evidence type="ECO:0000256" key="1">
    <source>
        <dbReference type="ARBA" id="ARBA00001974"/>
    </source>
</evidence>
<feature type="binding site" evidence="27">
    <location>
        <position position="82"/>
    </location>
    <ligand>
        <name>[2Fe-2S] cluster</name>
        <dbReference type="ChEBI" id="CHEBI:190135"/>
    </ligand>
</feature>
<protein>
    <recommendedName>
        <fullName evidence="7 27">Na(+)-translocating NADH-quinone reductase subunit F</fullName>
        <shortName evidence="27">Na(+)-NQR subunit F</shortName>
        <shortName evidence="27">Na(+)-translocating NQR subunit F</shortName>
        <ecNumber evidence="6 27">7.2.1.1</ecNumber>
    </recommendedName>
    <alternativeName>
        <fullName evidence="25 27">NQR complex subunit F</fullName>
    </alternativeName>
    <alternativeName>
        <fullName evidence="24 27">NQR-1 subunit F</fullName>
    </alternativeName>
</protein>
<dbReference type="HAMAP" id="MF_00430">
    <property type="entry name" value="NqrF"/>
    <property type="match status" value="1"/>
</dbReference>
<dbReference type="PRINTS" id="PR00371">
    <property type="entry name" value="FPNCR"/>
</dbReference>
<dbReference type="GO" id="GO:0046872">
    <property type="term" value="F:metal ion binding"/>
    <property type="evidence" value="ECO:0007669"/>
    <property type="project" value="UniProtKB-KW"/>
</dbReference>
<dbReference type="SUPFAM" id="SSF54292">
    <property type="entry name" value="2Fe-2S ferredoxin-like"/>
    <property type="match status" value="1"/>
</dbReference>
<dbReference type="SUPFAM" id="SSF52343">
    <property type="entry name" value="Ferredoxin reductase-like, C-terminal NADP-linked domain"/>
    <property type="match status" value="1"/>
</dbReference>
<comment type="catalytic activity">
    <reaction evidence="26 27">
        <text>a ubiquinone + n Na(+)(in) + NADH + H(+) = a ubiquinol + n Na(+)(out) + NAD(+)</text>
        <dbReference type="Rhea" id="RHEA:47748"/>
        <dbReference type="Rhea" id="RHEA-COMP:9565"/>
        <dbReference type="Rhea" id="RHEA-COMP:9566"/>
        <dbReference type="ChEBI" id="CHEBI:15378"/>
        <dbReference type="ChEBI" id="CHEBI:16389"/>
        <dbReference type="ChEBI" id="CHEBI:17976"/>
        <dbReference type="ChEBI" id="CHEBI:29101"/>
        <dbReference type="ChEBI" id="CHEBI:57540"/>
        <dbReference type="ChEBI" id="CHEBI:57945"/>
        <dbReference type="EC" id="7.2.1.1"/>
    </reaction>
</comment>
<dbReference type="Gene3D" id="3.10.20.30">
    <property type="match status" value="1"/>
</dbReference>
<dbReference type="EC" id="7.2.1.1" evidence="6 27"/>
<keyword evidence="20 27" id="KW-0406">Ion transport</keyword>